<protein>
    <submittedName>
        <fullName evidence="1">Uncharacterized protein</fullName>
    </submittedName>
</protein>
<organism evidence="1">
    <name type="scientific">marine sediment metagenome</name>
    <dbReference type="NCBI Taxonomy" id="412755"/>
    <lineage>
        <taxon>unclassified sequences</taxon>
        <taxon>metagenomes</taxon>
        <taxon>ecological metagenomes</taxon>
    </lineage>
</organism>
<dbReference type="InterPro" id="IPR011990">
    <property type="entry name" value="TPR-like_helical_dom_sf"/>
</dbReference>
<comment type="caution">
    <text evidence="1">The sequence shown here is derived from an EMBL/GenBank/DDBJ whole genome shotgun (WGS) entry which is preliminary data.</text>
</comment>
<sequence length="65" mass="7486">QGDYSEAEVKFRMAEDINQESFEAEYNTGAALYKQEKYEESFKQYESLADNAGDPLAMANVWHNI</sequence>
<proteinExistence type="predicted"/>
<dbReference type="AlphaFoldDB" id="X1EZJ7"/>
<feature type="non-terminal residue" evidence="1">
    <location>
        <position position="65"/>
    </location>
</feature>
<dbReference type="EMBL" id="BART01041425">
    <property type="protein sequence ID" value="GAH25775.1"/>
    <property type="molecule type" value="Genomic_DNA"/>
</dbReference>
<accession>X1EZJ7</accession>
<name>X1EZJ7_9ZZZZ</name>
<evidence type="ECO:0000313" key="1">
    <source>
        <dbReference type="EMBL" id="GAH25775.1"/>
    </source>
</evidence>
<dbReference type="Gene3D" id="1.25.40.10">
    <property type="entry name" value="Tetratricopeptide repeat domain"/>
    <property type="match status" value="1"/>
</dbReference>
<dbReference type="SUPFAM" id="SSF48452">
    <property type="entry name" value="TPR-like"/>
    <property type="match status" value="1"/>
</dbReference>
<feature type="non-terminal residue" evidence="1">
    <location>
        <position position="1"/>
    </location>
</feature>
<reference evidence="1" key="1">
    <citation type="journal article" date="2014" name="Front. Microbiol.">
        <title>High frequency of phylogenetically diverse reductive dehalogenase-homologous genes in deep subseafloor sedimentary metagenomes.</title>
        <authorList>
            <person name="Kawai M."/>
            <person name="Futagami T."/>
            <person name="Toyoda A."/>
            <person name="Takaki Y."/>
            <person name="Nishi S."/>
            <person name="Hori S."/>
            <person name="Arai W."/>
            <person name="Tsubouchi T."/>
            <person name="Morono Y."/>
            <person name="Uchiyama I."/>
            <person name="Ito T."/>
            <person name="Fujiyama A."/>
            <person name="Inagaki F."/>
            <person name="Takami H."/>
        </authorList>
    </citation>
    <scope>NUCLEOTIDE SEQUENCE</scope>
    <source>
        <strain evidence="1">Expedition CK06-06</strain>
    </source>
</reference>
<gene>
    <name evidence="1" type="ORF">S01H4_66672</name>
</gene>